<dbReference type="AlphaFoldDB" id="A0A5B8LDQ0"/>
<dbReference type="Proteomes" id="UP000315673">
    <property type="component" value="Chromosome"/>
</dbReference>
<dbReference type="Pfam" id="PF07690">
    <property type="entry name" value="MFS_1"/>
    <property type="match status" value="1"/>
</dbReference>
<feature type="transmembrane region" description="Helical" evidence="4">
    <location>
        <begin position="29"/>
        <end position="52"/>
    </location>
</feature>
<feature type="transmembrane region" description="Helical" evidence="4">
    <location>
        <begin position="64"/>
        <end position="85"/>
    </location>
</feature>
<feature type="transmembrane region" description="Helical" evidence="4">
    <location>
        <begin position="276"/>
        <end position="300"/>
    </location>
</feature>
<dbReference type="OrthoDB" id="7398800at2"/>
<evidence type="ECO:0000256" key="1">
    <source>
        <dbReference type="ARBA" id="ARBA00022692"/>
    </source>
</evidence>
<evidence type="ECO:0000256" key="2">
    <source>
        <dbReference type="ARBA" id="ARBA00022989"/>
    </source>
</evidence>
<feature type="transmembrane region" description="Helical" evidence="4">
    <location>
        <begin position="167"/>
        <end position="186"/>
    </location>
</feature>
<evidence type="ECO:0000313" key="6">
    <source>
        <dbReference type="EMBL" id="QDZ06227.1"/>
    </source>
</evidence>
<keyword evidence="2 4" id="KW-1133">Transmembrane helix</keyword>
<dbReference type="GO" id="GO:0022857">
    <property type="term" value="F:transmembrane transporter activity"/>
    <property type="evidence" value="ECO:0007669"/>
    <property type="project" value="InterPro"/>
</dbReference>
<reference evidence="6 7" key="1">
    <citation type="submission" date="2019-07" db="EMBL/GenBank/DDBJ databases">
        <title>Full genome sequence of Sphingomonas sp. 4R-6-7(HKS19).</title>
        <authorList>
            <person name="Im W.-T."/>
        </authorList>
    </citation>
    <scope>NUCLEOTIDE SEQUENCE [LARGE SCALE GENOMIC DNA]</scope>
    <source>
        <strain evidence="6 7">HKS19</strain>
    </source>
</reference>
<accession>A0A5B8LDQ0</accession>
<keyword evidence="3 4" id="KW-0472">Membrane</keyword>
<organism evidence="6 7">
    <name type="scientific">Sphingomonas panacisoli</name>
    <dbReference type="NCBI Taxonomy" id="1813879"/>
    <lineage>
        <taxon>Bacteria</taxon>
        <taxon>Pseudomonadati</taxon>
        <taxon>Pseudomonadota</taxon>
        <taxon>Alphaproteobacteria</taxon>
        <taxon>Sphingomonadales</taxon>
        <taxon>Sphingomonadaceae</taxon>
        <taxon>Sphingomonas</taxon>
    </lineage>
</organism>
<dbReference type="Gene3D" id="1.20.1250.20">
    <property type="entry name" value="MFS general substrate transporter like domains"/>
    <property type="match status" value="2"/>
</dbReference>
<dbReference type="KEGG" id="spai:FPZ24_01020"/>
<feature type="transmembrane region" description="Helical" evidence="4">
    <location>
        <begin position="124"/>
        <end position="146"/>
    </location>
</feature>
<protein>
    <submittedName>
        <fullName evidence="6">MFS transporter</fullName>
    </submittedName>
</protein>
<dbReference type="EMBL" id="CP042306">
    <property type="protein sequence ID" value="QDZ06227.1"/>
    <property type="molecule type" value="Genomic_DNA"/>
</dbReference>
<dbReference type="InterPro" id="IPR052528">
    <property type="entry name" value="Sugar_transport-like"/>
</dbReference>
<feature type="transmembrane region" description="Helical" evidence="4">
    <location>
        <begin position="192"/>
        <end position="213"/>
    </location>
</feature>
<keyword evidence="7" id="KW-1185">Reference proteome</keyword>
<dbReference type="PANTHER" id="PTHR23526">
    <property type="entry name" value="INTEGRAL MEMBRANE TRANSPORT PROTEIN-RELATED"/>
    <property type="match status" value="1"/>
</dbReference>
<feature type="transmembrane region" description="Helical" evidence="4">
    <location>
        <begin position="97"/>
        <end position="118"/>
    </location>
</feature>
<dbReference type="PANTHER" id="PTHR23526:SF1">
    <property type="entry name" value="MAJOR FACILITATOR SUPERFAMILY MFS_1"/>
    <property type="match status" value="1"/>
</dbReference>
<evidence type="ECO:0000256" key="4">
    <source>
        <dbReference type="SAM" id="Phobius"/>
    </source>
</evidence>
<dbReference type="PROSITE" id="PS50850">
    <property type="entry name" value="MFS"/>
    <property type="match status" value="1"/>
</dbReference>
<dbReference type="SUPFAM" id="SSF103473">
    <property type="entry name" value="MFS general substrate transporter"/>
    <property type="match status" value="1"/>
</dbReference>
<dbReference type="InterPro" id="IPR020846">
    <property type="entry name" value="MFS_dom"/>
</dbReference>
<gene>
    <name evidence="6" type="ORF">FPZ24_01020</name>
</gene>
<evidence type="ECO:0000259" key="5">
    <source>
        <dbReference type="PROSITE" id="PS50850"/>
    </source>
</evidence>
<feature type="transmembrane region" description="Helical" evidence="4">
    <location>
        <begin position="312"/>
        <end position="328"/>
    </location>
</feature>
<dbReference type="InterPro" id="IPR036259">
    <property type="entry name" value="MFS_trans_sf"/>
</dbReference>
<proteinExistence type="predicted"/>
<name>A0A5B8LDQ0_9SPHN</name>
<evidence type="ECO:0000256" key="3">
    <source>
        <dbReference type="ARBA" id="ARBA00023136"/>
    </source>
</evidence>
<feature type="transmembrane region" description="Helical" evidence="4">
    <location>
        <begin position="400"/>
        <end position="418"/>
    </location>
</feature>
<evidence type="ECO:0000313" key="7">
    <source>
        <dbReference type="Proteomes" id="UP000315673"/>
    </source>
</evidence>
<feature type="domain" description="Major facilitator superfamily (MFS) profile" evidence="5">
    <location>
        <begin position="195"/>
        <end position="443"/>
    </location>
</feature>
<dbReference type="RefSeq" id="WP_146569311.1">
    <property type="nucleotide sequence ID" value="NZ_CP042306.1"/>
</dbReference>
<keyword evidence="1 4" id="KW-0812">Transmembrane</keyword>
<dbReference type="InterPro" id="IPR011701">
    <property type="entry name" value="MFS"/>
</dbReference>
<feature type="transmembrane region" description="Helical" evidence="4">
    <location>
        <begin position="371"/>
        <end position="394"/>
    </location>
</feature>
<sequence>MTNLGDTRTLAEREAEYDAFVAANLRRNFIAHFTHGMLGMTGFRLIYAPTFIPTYIHRLTGSDALVGLGTALLQFGAILSPIFSASRFETKERILPYAIRTGTMLRVMILGMALAGWFLHGEALLIVTLVLFFLLGAFNGTQRVAFQMLMSKVIPIHRRGRLQAYRNVAGGIIAAILSYAAGRWLIGNDVWGNGYATTFFVAFVLTSMGLTVLRLRMVEPVPVTVRSPMKFVDRVKTFPQLLEDRGYRWFILAEACCVCARIATPFYILYAGSQLGLSGIVIGELSLAYLGADTVSNLLWGNLGDRTGYRSTFTLAAALWAGGIVLLLSVHHPWAVFAAFCCLGAGNCGYQMSQQTMVLEFGERADVAMRLALSTTIEGTISAIGPLIGGLVAYRYGYPPVMWTAFGFLSAAVLLLIFRVREPRQRHVAPVLEGDLPNPESVS</sequence>